<protein>
    <recommendedName>
        <fullName evidence="4">Protein kinase domain-containing protein</fullName>
    </recommendedName>
</protein>
<dbReference type="EMBL" id="JALJOT010000005">
    <property type="protein sequence ID" value="KAK9914838.1"/>
    <property type="molecule type" value="Genomic_DNA"/>
</dbReference>
<evidence type="ECO:0000313" key="3">
    <source>
        <dbReference type="Proteomes" id="UP001491310"/>
    </source>
</evidence>
<comment type="caution">
    <text evidence="2">The sequence shown here is derived from an EMBL/GenBank/DDBJ whole genome shotgun (WGS) entry which is preliminary data.</text>
</comment>
<evidence type="ECO:0000256" key="1">
    <source>
        <dbReference type="SAM" id="MobiDB-lite"/>
    </source>
</evidence>
<dbReference type="Proteomes" id="UP001491310">
    <property type="component" value="Unassembled WGS sequence"/>
</dbReference>
<reference evidence="2 3" key="1">
    <citation type="journal article" date="2024" name="Nat. Commun.">
        <title>Phylogenomics reveals the evolutionary origins of lichenization in chlorophyte algae.</title>
        <authorList>
            <person name="Puginier C."/>
            <person name="Libourel C."/>
            <person name="Otte J."/>
            <person name="Skaloud P."/>
            <person name="Haon M."/>
            <person name="Grisel S."/>
            <person name="Petersen M."/>
            <person name="Berrin J.G."/>
            <person name="Delaux P.M."/>
            <person name="Dal Grande F."/>
            <person name="Keller J."/>
        </authorList>
    </citation>
    <scope>NUCLEOTIDE SEQUENCE [LARGE SCALE GENOMIC DNA]</scope>
    <source>
        <strain evidence="2 3">SAG 216-7</strain>
    </source>
</reference>
<name>A0ABR2YSZ4_9CHLO</name>
<evidence type="ECO:0008006" key="4">
    <source>
        <dbReference type="Google" id="ProtNLM"/>
    </source>
</evidence>
<proteinExistence type="predicted"/>
<organism evidence="2 3">
    <name type="scientific">Coccomyxa subellipsoidea</name>
    <dbReference type="NCBI Taxonomy" id="248742"/>
    <lineage>
        <taxon>Eukaryota</taxon>
        <taxon>Viridiplantae</taxon>
        <taxon>Chlorophyta</taxon>
        <taxon>core chlorophytes</taxon>
        <taxon>Trebouxiophyceae</taxon>
        <taxon>Trebouxiophyceae incertae sedis</taxon>
        <taxon>Coccomyxaceae</taxon>
        <taxon>Coccomyxa</taxon>
    </lineage>
</organism>
<gene>
    <name evidence="2" type="ORF">WJX75_001168</name>
</gene>
<feature type="compositionally biased region" description="Polar residues" evidence="1">
    <location>
        <begin position="436"/>
        <end position="445"/>
    </location>
</feature>
<accession>A0ABR2YSZ4</accession>
<keyword evidence="3" id="KW-1185">Reference proteome</keyword>
<feature type="region of interest" description="Disordered" evidence="1">
    <location>
        <begin position="409"/>
        <end position="472"/>
    </location>
</feature>
<feature type="region of interest" description="Disordered" evidence="1">
    <location>
        <begin position="278"/>
        <end position="304"/>
    </location>
</feature>
<feature type="compositionally biased region" description="Polar residues" evidence="1">
    <location>
        <begin position="455"/>
        <end position="465"/>
    </location>
</feature>
<sequence>MHGARGVKVGFARLGPRSMTLQLHRILVKQLQKNYEADFTDTLRHLQIQTPADAWAARDQLLDLCAHAPALGQALKEAGSLLTGNTDPDRFNSLQEFKDFMKDEKPMLEQYCDVLWNSGFRSFFAIAQALRLDIQAVLQLIDPTLNQKAVKAFTSFVLLCSTLMSLGSVLDVPLSEPNMSIRTASSSQIDPERRKHPDSVGLWSDCDNDVHRHIATNVPPKLRMHPQSADEHRGAAKEEAVSQIWCTAIEPAINAATRLRRREGLLEGCCEAYWQSQGDNTHTDSHSAQADAATGNDAPGHDDGMHAEWLEQEAPDLVNIWNDPHNNFVPDSLTKNVIGVIEQWNEYASTNGIRLGVIFNGKFLWAIRADGNNNILLSQAYRYNATNPTVLQVVDFVTYKALQEDGVGPPWTTRNSHPRSKMPVWARSPSGRMETVSASLPQGSSADRDAAKRPATTTGVTQQGTCAVDDGQSVGPYDKESINLELTAATMERDYIHGVLGRGALGAAFLARLPSGIQVALKLAPSVAFGWANGGLWHWLWHRHSCLAWTVSAAR</sequence>
<evidence type="ECO:0000313" key="2">
    <source>
        <dbReference type="EMBL" id="KAK9914838.1"/>
    </source>
</evidence>